<accession>A0A015IA56</accession>
<dbReference type="Gene3D" id="3.80.10.10">
    <property type="entry name" value="Ribonuclease Inhibitor"/>
    <property type="match status" value="1"/>
</dbReference>
<dbReference type="SUPFAM" id="SSF52047">
    <property type="entry name" value="RNI-like"/>
    <property type="match status" value="1"/>
</dbReference>
<keyword evidence="2" id="KW-1185">Reference proteome</keyword>
<dbReference type="EMBL" id="JEMT01028625">
    <property type="protein sequence ID" value="EXX54092.1"/>
    <property type="molecule type" value="Genomic_DNA"/>
</dbReference>
<proteinExistence type="predicted"/>
<evidence type="ECO:0000313" key="1">
    <source>
        <dbReference type="EMBL" id="EXX54092.1"/>
    </source>
</evidence>
<dbReference type="OrthoDB" id="2313610at2759"/>
<protein>
    <recommendedName>
        <fullName evidence="3">F-box domain-containing protein</fullName>
    </recommendedName>
</protein>
<name>A0A015IA56_RHIIW</name>
<comment type="caution">
    <text evidence="1">The sequence shown here is derived from an EMBL/GenBank/DDBJ whole genome shotgun (WGS) entry which is preliminary data.</text>
</comment>
<dbReference type="InterPro" id="IPR036047">
    <property type="entry name" value="F-box-like_dom_sf"/>
</dbReference>
<dbReference type="CDD" id="cd09917">
    <property type="entry name" value="F-box_SF"/>
    <property type="match status" value="1"/>
</dbReference>
<reference evidence="1 2" key="1">
    <citation type="submission" date="2014-02" db="EMBL/GenBank/DDBJ databases">
        <title>Single nucleus genome sequencing reveals high similarity among nuclei of an endomycorrhizal fungus.</title>
        <authorList>
            <person name="Lin K."/>
            <person name="Geurts R."/>
            <person name="Zhang Z."/>
            <person name="Limpens E."/>
            <person name="Saunders D.G."/>
            <person name="Mu D."/>
            <person name="Pang E."/>
            <person name="Cao H."/>
            <person name="Cha H."/>
            <person name="Lin T."/>
            <person name="Zhou Q."/>
            <person name="Shang Y."/>
            <person name="Li Y."/>
            <person name="Ivanov S."/>
            <person name="Sharma T."/>
            <person name="Velzen R.V."/>
            <person name="Ruijter N.D."/>
            <person name="Aanen D.K."/>
            <person name="Win J."/>
            <person name="Kamoun S."/>
            <person name="Bisseling T."/>
            <person name="Huang S."/>
        </authorList>
    </citation>
    <scope>NUCLEOTIDE SEQUENCE [LARGE SCALE GENOMIC DNA]</scope>
    <source>
        <strain evidence="2">DAOM197198w</strain>
    </source>
</reference>
<dbReference type="AlphaFoldDB" id="A0A015IA56"/>
<evidence type="ECO:0000313" key="2">
    <source>
        <dbReference type="Proteomes" id="UP000022910"/>
    </source>
</evidence>
<gene>
    <name evidence="1" type="ORF">RirG_237820</name>
</gene>
<organism evidence="1 2">
    <name type="scientific">Rhizophagus irregularis (strain DAOM 197198w)</name>
    <name type="common">Glomus intraradices</name>
    <dbReference type="NCBI Taxonomy" id="1432141"/>
    <lineage>
        <taxon>Eukaryota</taxon>
        <taxon>Fungi</taxon>
        <taxon>Fungi incertae sedis</taxon>
        <taxon>Mucoromycota</taxon>
        <taxon>Glomeromycotina</taxon>
        <taxon>Glomeromycetes</taxon>
        <taxon>Glomerales</taxon>
        <taxon>Glomeraceae</taxon>
        <taxon>Rhizophagus</taxon>
    </lineage>
</organism>
<dbReference type="SUPFAM" id="SSF81383">
    <property type="entry name" value="F-box domain"/>
    <property type="match status" value="1"/>
</dbReference>
<sequence length="477" mass="55350">MSQLPVDCLNYILEYLKDDVKTLHSCILVNHLWCEISVRIFWIEIRNYYTIIACLPNDSKEILCKIGFNNLISTLKPPIFNYASFCKILSIDKVHYKIGELLKNQKSTLLQNIYNNIHLVMQEICKMLMNQTSSLKSLTFLHPSITNFIPFVYYPGANDCLKNLSELRCNSNISSEFFYQLSKTCHNIILLEIIIDRNISNGLADLISIQKNLKYVSITQYSNLKDTLPSLITKLPNILIKLNLTSANFISLLFITKFINLQELILSFDYEGQFKDFEKFQYAIFPQLQVLRIRRVCPRDELLINFLENNGKNLKEIYIGGIGSCNENSLHLTIAKFCPNLKKLCIGFKNNKLETLKMISDNCQYLESIKILCGGYYSSEKEALKAVAKYSQNITELILYHLFSKQLRSFPEELESFFKSWTSHVPLKSISLVVVTNYICESSLDKYDENMEVIKKYIKLGVIKKFKVTDFDDEEYN</sequence>
<dbReference type="HOGENOM" id="CLU_028913_0_1_1"/>
<evidence type="ECO:0008006" key="3">
    <source>
        <dbReference type="Google" id="ProtNLM"/>
    </source>
</evidence>
<dbReference type="InterPro" id="IPR032675">
    <property type="entry name" value="LRR_dom_sf"/>
</dbReference>
<dbReference type="Proteomes" id="UP000022910">
    <property type="component" value="Unassembled WGS sequence"/>
</dbReference>